<dbReference type="EMBL" id="JAOQNS010000007">
    <property type="protein sequence ID" value="MCW2308366.1"/>
    <property type="molecule type" value="Genomic_DNA"/>
</dbReference>
<proteinExistence type="predicted"/>
<accession>A0ABT3HD78</accession>
<feature type="transmembrane region" description="Helical" evidence="2">
    <location>
        <begin position="353"/>
        <end position="374"/>
    </location>
</feature>
<feature type="region of interest" description="Disordered" evidence="1">
    <location>
        <begin position="407"/>
        <end position="446"/>
    </location>
</feature>
<evidence type="ECO:0000256" key="2">
    <source>
        <dbReference type="SAM" id="Phobius"/>
    </source>
</evidence>
<evidence type="ECO:0000313" key="4">
    <source>
        <dbReference type="Proteomes" id="UP001209755"/>
    </source>
</evidence>
<feature type="transmembrane region" description="Helical" evidence="2">
    <location>
        <begin position="12"/>
        <end position="33"/>
    </location>
</feature>
<feature type="compositionally biased region" description="Gly residues" evidence="1">
    <location>
        <begin position="436"/>
        <end position="446"/>
    </location>
</feature>
<organism evidence="3 4">
    <name type="scientific">Rhodobium gokarnense</name>
    <dbReference type="NCBI Taxonomy" id="364296"/>
    <lineage>
        <taxon>Bacteria</taxon>
        <taxon>Pseudomonadati</taxon>
        <taxon>Pseudomonadota</taxon>
        <taxon>Alphaproteobacteria</taxon>
        <taxon>Hyphomicrobiales</taxon>
        <taxon>Rhodobiaceae</taxon>
        <taxon>Rhodobium</taxon>
    </lineage>
</organism>
<keyword evidence="2" id="KW-1133">Transmembrane helix</keyword>
<gene>
    <name evidence="3" type="ORF">M2319_002708</name>
</gene>
<feature type="compositionally biased region" description="Pro residues" evidence="1">
    <location>
        <begin position="426"/>
        <end position="435"/>
    </location>
</feature>
<keyword evidence="2" id="KW-0472">Membrane</keyword>
<dbReference type="Proteomes" id="UP001209755">
    <property type="component" value="Unassembled WGS sequence"/>
</dbReference>
<feature type="compositionally biased region" description="Basic and acidic residues" evidence="1">
    <location>
        <begin position="412"/>
        <end position="422"/>
    </location>
</feature>
<keyword evidence="2" id="KW-0812">Transmembrane</keyword>
<keyword evidence="4" id="KW-1185">Reference proteome</keyword>
<reference evidence="4" key="1">
    <citation type="submission" date="2023-07" db="EMBL/GenBank/DDBJ databases">
        <title>Genome sequencing of Purple Non-Sulfur Bacteria from various extreme environments.</title>
        <authorList>
            <person name="Mayer M."/>
        </authorList>
    </citation>
    <scope>NUCLEOTIDE SEQUENCE [LARGE SCALE GENOMIC DNA]</scope>
    <source>
        <strain evidence="4">DSM 17935</strain>
    </source>
</reference>
<evidence type="ECO:0000313" key="3">
    <source>
        <dbReference type="EMBL" id="MCW2308366.1"/>
    </source>
</evidence>
<dbReference type="RefSeq" id="WP_264601986.1">
    <property type="nucleotide sequence ID" value="NZ_JAOQNS010000007.1"/>
</dbReference>
<protein>
    <recommendedName>
        <fullName evidence="5">DUF3592 domain-containing protein</fullName>
    </recommendedName>
</protein>
<sequence length="446" mass="48164">MRRRLFRSLRSLSNSLNVVGAIVVLASLFIGTMETSDWLRLPTATATVQAVTVKCAMSYKVGKYDRKKSVVDCGEVGAIKAKAPDLNWTVRQVSFATLVYRPGGGKLVIDDFALTALHRDSVAVGEKLTVYYRPARPEIAVGGPSWSWFRGFAVVAGLGPLILAGAWLLRKAAFWLLTEEEKLAVEAVTKARSADSLGARLGKALVAIPLAFFGTFGLYAGGALTLAAGIGYGIISYGESASVSTMATVTGIREVCEISYKKGTFSSVARTVDCADAAAEMAKLPQVRWKTKRRTEVRFAYTATDGKTRTAKETTVRDIAKFPGVGGKLKVQYRESRPGSARLAPDAGLMRSLLWFLAIAAAFFVVGLVCRPILKRFEKRQADDFQDKATKEFMTLAIAKMAKDAGFADVPEAPRHGHERRLPTHGAPPRPPQPGPGGGFGRRVTT</sequence>
<feature type="transmembrane region" description="Helical" evidence="2">
    <location>
        <begin position="210"/>
        <end position="235"/>
    </location>
</feature>
<evidence type="ECO:0008006" key="5">
    <source>
        <dbReference type="Google" id="ProtNLM"/>
    </source>
</evidence>
<name>A0ABT3HD78_9HYPH</name>
<feature type="transmembrane region" description="Helical" evidence="2">
    <location>
        <begin position="148"/>
        <end position="169"/>
    </location>
</feature>
<evidence type="ECO:0000256" key="1">
    <source>
        <dbReference type="SAM" id="MobiDB-lite"/>
    </source>
</evidence>
<comment type="caution">
    <text evidence="3">The sequence shown here is derived from an EMBL/GenBank/DDBJ whole genome shotgun (WGS) entry which is preliminary data.</text>
</comment>